<name>A0A7C8YRX3_OPUST</name>
<organism evidence="1">
    <name type="scientific">Opuntia streptacantha</name>
    <name type="common">Prickly pear cactus</name>
    <name type="synonym">Opuntia cardona</name>
    <dbReference type="NCBI Taxonomy" id="393608"/>
    <lineage>
        <taxon>Eukaryota</taxon>
        <taxon>Viridiplantae</taxon>
        <taxon>Streptophyta</taxon>
        <taxon>Embryophyta</taxon>
        <taxon>Tracheophyta</taxon>
        <taxon>Spermatophyta</taxon>
        <taxon>Magnoliopsida</taxon>
        <taxon>eudicotyledons</taxon>
        <taxon>Gunneridae</taxon>
        <taxon>Pentapetalae</taxon>
        <taxon>Caryophyllales</taxon>
        <taxon>Cactineae</taxon>
        <taxon>Cactaceae</taxon>
        <taxon>Opuntioideae</taxon>
        <taxon>Opuntia</taxon>
    </lineage>
</organism>
<reference evidence="1" key="2">
    <citation type="submission" date="2020-07" db="EMBL/GenBank/DDBJ databases">
        <authorList>
            <person name="Vera ALvarez R."/>
            <person name="Arias-Moreno D.M."/>
            <person name="Jimenez-Jacinto V."/>
            <person name="Jimenez-Bremont J.F."/>
            <person name="Swaminathan K."/>
            <person name="Moose S.P."/>
            <person name="Guerrero-Gonzalez M.L."/>
            <person name="Marino-Ramirez L."/>
            <person name="Landsman D."/>
            <person name="Rodriguez-Kessler M."/>
            <person name="Delgado-Sanchez P."/>
        </authorList>
    </citation>
    <scope>NUCLEOTIDE SEQUENCE</scope>
    <source>
        <tissue evidence="1">Cladode</tissue>
    </source>
</reference>
<dbReference type="EMBL" id="GISG01047541">
    <property type="protein sequence ID" value="MBA4624392.1"/>
    <property type="molecule type" value="Transcribed_RNA"/>
</dbReference>
<reference evidence="1" key="1">
    <citation type="journal article" date="2013" name="J. Plant Res.">
        <title>Effect of fungi and light on seed germination of three Opuntia species from semiarid lands of central Mexico.</title>
        <authorList>
            <person name="Delgado-Sanchez P."/>
            <person name="Jimenez-Bremont J.F."/>
            <person name="Guerrero-Gonzalez Mde L."/>
            <person name="Flores J."/>
        </authorList>
    </citation>
    <scope>NUCLEOTIDE SEQUENCE</scope>
    <source>
        <tissue evidence="1">Cladode</tissue>
    </source>
</reference>
<evidence type="ECO:0000313" key="1">
    <source>
        <dbReference type="EMBL" id="MBA4624390.1"/>
    </source>
</evidence>
<accession>A0A7C8YRX3</accession>
<proteinExistence type="predicted"/>
<sequence length="146" mass="15717">MIMADESDSMLTQRSQIRIRAPENEPISCIASLPHNCQEITKKLMIHNFTGLQDTVGEGTEFSSLNIGLKTAALPNVSDKGAFDHSMNVCVFWISTHTTSHEKAGDACGDVKCCGKGPHICPPTEQFNSRGNVASPKGALEALSWG</sequence>
<dbReference type="EMBL" id="GISG01047539">
    <property type="protein sequence ID" value="MBA4624390.1"/>
    <property type="molecule type" value="Transcribed_RNA"/>
</dbReference>
<dbReference type="AlphaFoldDB" id="A0A7C8YRX3"/>
<protein>
    <submittedName>
        <fullName evidence="1">Uncharacterized protein</fullName>
    </submittedName>
</protein>